<evidence type="ECO:0000313" key="3">
    <source>
        <dbReference type="Proteomes" id="UP000016567"/>
    </source>
</evidence>
<dbReference type="eggNOG" id="ENOG50322TU">
    <property type="taxonomic scope" value="Bacteria"/>
</dbReference>
<dbReference type="AlphaFoldDB" id="U3AX80"/>
<keyword evidence="1" id="KW-1133">Transmembrane helix</keyword>
<comment type="caution">
    <text evidence="2">The sequence shown here is derived from an EMBL/GenBank/DDBJ whole genome shotgun (WGS) entry which is preliminary data.</text>
</comment>
<dbReference type="RefSeq" id="WP_021711553.1">
    <property type="nucleotide sequence ID" value="NZ_BAOB01000303.1"/>
</dbReference>
<accession>U3AX80</accession>
<organism evidence="2 3">
    <name type="scientific">Vibrio azureus NBRC 104587</name>
    <dbReference type="NCBI Taxonomy" id="1219077"/>
    <lineage>
        <taxon>Bacteria</taxon>
        <taxon>Pseudomonadati</taxon>
        <taxon>Pseudomonadota</taxon>
        <taxon>Gammaproteobacteria</taxon>
        <taxon>Vibrionales</taxon>
        <taxon>Vibrionaceae</taxon>
        <taxon>Vibrio</taxon>
    </lineage>
</organism>
<proteinExistence type="predicted"/>
<dbReference type="EMBL" id="BATL01000094">
    <property type="protein sequence ID" value="GAD77817.1"/>
    <property type="molecule type" value="Genomic_DNA"/>
</dbReference>
<evidence type="ECO:0000313" key="2">
    <source>
        <dbReference type="EMBL" id="GAD77817.1"/>
    </source>
</evidence>
<protein>
    <submittedName>
        <fullName evidence="2">Uncharacterized protein</fullName>
    </submittedName>
</protein>
<sequence>MEKLSFNLQTALSQIFNKYRFFTMFFAVTVLLNALLASVFIYGWINGSTCHYTLTLKTDERDTAATCYRGKAVIIHTKVNDQGEDQSKWKVEARYLRVGAQMVFVVYQRQAIIQNKKSDANDQFNRLSSGLTFLFYHTKRVGDKLYIFQKFPEYNILQAKVSGKLDMWDQ</sequence>
<reference evidence="2 3" key="1">
    <citation type="submission" date="2013-09" db="EMBL/GenBank/DDBJ databases">
        <title>Whole genome shotgun sequence of Vibrio azureus NBRC 104587.</title>
        <authorList>
            <person name="Isaki S."/>
            <person name="Hosoyama A."/>
            <person name="Numata M."/>
            <person name="Hashimoto M."/>
            <person name="Hosoyama Y."/>
            <person name="Tsuchikane K."/>
            <person name="Noguchi M."/>
            <person name="Hirakata S."/>
            <person name="Ichikawa N."/>
            <person name="Ohji S."/>
            <person name="Yamazoe A."/>
            <person name="Fujita N."/>
        </authorList>
    </citation>
    <scope>NUCLEOTIDE SEQUENCE [LARGE SCALE GENOMIC DNA]</scope>
    <source>
        <strain evidence="2 3">NBRC 104587</strain>
    </source>
</reference>
<dbReference type="Proteomes" id="UP000016567">
    <property type="component" value="Unassembled WGS sequence"/>
</dbReference>
<evidence type="ECO:0000256" key="1">
    <source>
        <dbReference type="SAM" id="Phobius"/>
    </source>
</evidence>
<keyword evidence="3" id="KW-1185">Reference proteome</keyword>
<dbReference type="OrthoDB" id="5876046at2"/>
<feature type="transmembrane region" description="Helical" evidence="1">
    <location>
        <begin position="21"/>
        <end position="45"/>
    </location>
</feature>
<keyword evidence="1" id="KW-0472">Membrane</keyword>
<gene>
    <name evidence="2" type="ORF">VAZ01S_094_00090</name>
</gene>
<name>U3AX80_9VIBR</name>
<keyword evidence="1" id="KW-0812">Transmembrane</keyword>